<dbReference type="Proteomes" id="UP000531561">
    <property type="component" value="Unassembled WGS sequence"/>
</dbReference>
<gene>
    <name evidence="1" type="ORF">Bfra_005814</name>
</gene>
<evidence type="ECO:0000313" key="2">
    <source>
        <dbReference type="Proteomes" id="UP000531561"/>
    </source>
</evidence>
<protein>
    <submittedName>
        <fullName evidence="1">Uncharacterized protein</fullName>
    </submittedName>
</protein>
<name>A0A8H6ART4_9HELO</name>
<comment type="caution">
    <text evidence="1">The sequence shown here is derived from an EMBL/GenBank/DDBJ whole genome shotgun (WGS) entry which is preliminary data.</text>
</comment>
<dbReference type="RefSeq" id="XP_037191400.1">
    <property type="nucleotide sequence ID" value="XM_037336190.1"/>
</dbReference>
<keyword evidence="2" id="KW-1185">Reference proteome</keyword>
<dbReference type="AlphaFoldDB" id="A0A8H6ART4"/>
<proteinExistence type="predicted"/>
<organism evidence="1 2">
    <name type="scientific">Botrytis fragariae</name>
    <dbReference type="NCBI Taxonomy" id="1964551"/>
    <lineage>
        <taxon>Eukaryota</taxon>
        <taxon>Fungi</taxon>
        <taxon>Dikarya</taxon>
        <taxon>Ascomycota</taxon>
        <taxon>Pezizomycotina</taxon>
        <taxon>Leotiomycetes</taxon>
        <taxon>Helotiales</taxon>
        <taxon>Sclerotiniaceae</taxon>
        <taxon>Botrytis</taxon>
    </lineage>
</organism>
<sequence>MTRQNNTKTPIKQTVTRTNRVQIIITITQRENFIPLLDAMTNEAFKCAILYLYYHDTITLETSFP</sequence>
<evidence type="ECO:0000313" key="1">
    <source>
        <dbReference type="EMBL" id="KAF5872454.1"/>
    </source>
</evidence>
<dbReference type="EMBL" id="JABFCT010000010">
    <property type="protein sequence ID" value="KAF5872454.1"/>
    <property type="molecule type" value="Genomic_DNA"/>
</dbReference>
<reference evidence="1 2" key="1">
    <citation type="journal article" date="2020" name="Phytopathology">
        <title>A high-quality genome resource of Botrytis fragariae, a new and rapidly spreading fungal pathogen causing strawberry gray mold in the U.S.A.</title>
        <authorList>
            <person name="Wu Y."/>
            <person name="Saski C.A."/>
            <person name="Schnabel G."/>
            <person name="Xiao S."/>
            <person name="Hu M."/>
        </authorList>
    </citation>
    <scope>NUCLEOTIDE SEQUENCE [LARGE SCALE GENOMIC DNA]</scope>
    <source>
        <strain evidence="1 2">BVB16</strain>
    </source>
</reference>
<dbReference type="GeneID" id="59259882"/>
<accession>A0A8H6ART4</accession>